<dbReference type="Proteomes" id="UP000321790">
    <property type="component" value="Unassembled WGS sequence"/>
</dbReference>
<dbReference type="SUPFAM" id="SSF49464">
    <property type="entry name" value="Carboxypeptidase regulatory domain-like"/>
    <property type="match status" value="1"/>
</dbReference>
<dbReference type="Gene3D" id="3.55.50.30">
    <property type="match status" value="1"/>
</dbReference>
<dbReference type="InterPro" id="IPR037066">
    <property type="entry name" value="Plug_dom_sf"/>
</dbReference>
<evidence type="ECO:0000256" key="1">
    <source>
        <dbReference type="ARBA" id="ARBA00004571"/>
    </source>
</evidence>
<feature type="domain" description="TonB-dependent receptor plug" evidence="8">
    <location>
        <begin position="278"/>
        <end position="355"/>
    </location>
</feature>
<proteinExistence type="inferred from homology"/>
<dbReference type="Pfam" id="PF07715">
    <property type="entry name" value="Plug"/>
    <property type="match status" value="1"/>
</dbReference>
<evidence type="ECO:0000256" key="2">
    <source>
        <dbReference type="ARBA" id="ARBA00022448"/>
    </source>
</evidence>
<dbReference type="SUPFAM" id="SSF56935">
    <property type="entry name" value="Porins"/>
    <property type="match status" value="1"/>
</dbReference>
<organism evidence="9 10">
    <name type="scientific">Seonamhaeicola algicola</name>
    <dbReference type="NCBI Taxonomy" id="1719036"/>
    <lineage>
        <taxon>Bacteria</taxon>
        <taxon>Pseudomonadati</taxon>
        <taxon>Bacteroidota</taxon>
        <taxon>Flavobacteriia</taxon>
        <taxon>Flavobacteriales</taxon>
        <taxon>Flavobacteriaceae</taxon>
    </lineage>
</organism>
<keyword evidence="2 7" id="KW-0813">Transport</keyword>
<dbReference type="InterPro" id="IPR036942">
    <property type="entry name" value="Beta-barrel_TonB_sf"/>
</dbReference>
<comment type="subcellular location">
    <subcellularLocation>
        <location evidence="1 7">Cell outer membrane</location>
        <topology evidence="1 7">Multi-pass membrane protein</topology>
    </subcellularLocation>
</comment>
<evidence type="ECO:0000313" key="10">
    <source>
        <dbReference type="Proteomes" id="UP000321790"/>
    </source>
</evidence>
<dbReference type="Gene3D" id="2.40.170.20">
    <property type="entry name" value="TonB-dependent receptor, beta-barrel domain"/>
    <property type="match status" value="1"/>
</dbReference>
<protein>
    <submittedName>
        <fullName evidence="9">TonB-dependent receptor</fullName>
    </submittedName>
</protein>
<reference evidence="10" key="1">
    <citation type="submission" date="2019-08" db="EMBL/GenBank/DDBJ databases">
        <title>Seonamhaeicola sediminis sp. nov., isolated from marine sediment.</title>
        <authorList>
            <person name="Cao W.R."/>
        </authorList>
    </citation>
    <scope>NUCLEOTIDE SEQUENCE [LARGE SCALE GENOMIC DNA]</scope>
    <source>
        <strain evidence="10">Gy8</strain>
    </source>
</reference>
<comment type="similarity">
    <text evidence="7">Belongs to the TonB-dependent receptor family.</text>
</comment>
<evidence type="ECO:0000313" key="9">
    <source>
        <dbReference type="EMBL" id="TXE06243.1"/>
    </source>
</evidence>
<keyword evidence="9" id="KW-0675">Receptor</keyword>
<dbReference type="AlphaFoldDB" id="A0A5C7AFG5"/>
<evidence type="ECO:0000256" key="6">
    <source>
        <dbReference type="ARBA" id="ARBA00023237"/>
    </source>
</evidence>
<dbReference type="OrthoDB" id="9803050at2"/>
<dbReference type="EMBL" id="VOSC01000033">
    <property type="protein sequence ID" value="TXE06243.1"/>
    <property type="molecule type" value="Genomic_DNA"/>
</dbReference>
<dbReference type="InterPro" id="IPR012910">
    <property type="entry name" value="Plug_dom"/>
</dbReference>
<dbReference type="GO" id="GO:0009279">
    <property type="term" value="C:cell outer membrane"/>
    <property type="evidence" value="ECO:0007669"/>
    <property type="project" value="UniProtKB-SubCell"/>
</dbReference>
<gene>
    <name evidence="9" type="ORF">FUA26_14820</name>
</gene>
<sequence>MAFFKAIKITLVFTLISLKSLGQSQEIKTLNLNNSTLYEAILKIEKATNYTFYFENDWVNNVSVNENFSNTTIKDVLESILAETPLNYFIIDSKVILTKNSVVRDYLPENYFKVEEAVAKAPNEEEVAVLQKQYTSTNLNSNKNKVFYIGKENKNSSKKYFELSGVITDVKTLKPIENLSVFISGTSINSTTNNNGFYKIKVPKGYSVLETSSLSYGKTKKQIVVYGNGVLNFKLIEDTNALDEVVINSSKNENVKSVEVGVTSIDVKGIKNIPLVLGERDVLKVATTMPGIKTAGEGALGYSVRGGKVDQNLMLFDGAAIYNPSHFFGVFSAVNPFATGSVDIYKGSIPAEYGGKLSSVINISTKEINKKEFSGEGNIGPVTGNLMLEVPVVKEKAALLVGVRATYSDWVLKAAKNKNLQNSTASFYDALIKYEHKIDDKNTIQATGYFSNDRFSITSDSVFDYGNKLGSLKWNHVFNDKNSASLQLATSEYKFNIIYEGNFNRNFDFGYKINETQVKLKARYLHNKKHKFTYGLSSKLYAINPGEIRPIGPESIITKETVSKEKGLESALFLSDIFKVNDALSLDFGIRLSTFTALGKSSQNIYAANVPKSEESVIEVKQYNNNEFIKTYGGPEVRLSARYFLSPTSSIKASFNNTIQYSHLLSTNTTASPIDSWKLSDLNIEPQRAQQVSLGIFKNSENDVYEVSLEGYYKKMKNLLDFKVGANLLLNKTIETELLQGDGKAYGLEFLLKKKEGRLNGWLAYSYSRTLVKLDSEFLTNRVNNGAYFAANQDRPHDVNLVSNYKLTKRFSFSMNFNYQSGRPITYPVGKYIHNNTEHVLYSDRNKFRVPDYYRLDLGVNIEGNHKNQKLAHSFWNISVYNVLGRNNPYSVFFVNEDGQIKGYKSSIFSVPVPTITYNFKF</sequence>
<evidence type="ECO:0000259" key="8">
    <source>
        <dbReference type="Pfam" id="PF07715"/>
    </source>
</evidence>
<dbReference type="RefSeq" id="WP_147137868.1">
    <property type="nucleotide sequence ID" value="NZ_VOSC01000033.1"/>
</dbReference>
<evidence type="ECO:0000256" key="7">
    <source>
        <dbReference type="PROSITE-ProRule" id="PRU01360"/>
    </source>
</evidence>
<keyword evidence="5 7" id="KW-0472">Membrane</keyword>
<keyword evidence="10" id="KW-1185">Reference proteome</keyword>
<evidence type="ECO:0000256" key="5">
    <source>
        <dbReference type="ARBA" id="ARBA00023136"/>
    </source>
</evidence>
<dbReference type="InterPro" id="IPR008969">
    <property type="entry name" value="CarboxyPept-like_regulatory"/>
</dbReference>
<dbReference type="Gene3D" id="2.170.130.10">
    <property type="entry name" value="TonB-dependent receptor, plug domain"/>
    <property type="match status" value="1"/>
</dbReference>
<keyword evidence="3 7" id="KW-1134">Transmembrane beta strand</keyword>
<evidence type="ECO:0000256" key="4">
    <source>
        <dbReference type="ARBA" id="ARBA00022692"/>
    </source>
</evidence>
<name>A0A5C7AFG5_9FLAO</name>
<dbReference type="Pfam" id="PF13715">
    <property type="entry name" value="CarbopepD_reg_2"/>
    <property type="match status" value="1"/>
</dbReference>
<dbReference type="PROSITE" id="PS52016">
    <property type="entry name" value="TONB_DEPENDENT_REC_3"/>
    <property type="match status" value="1"/>
</dbReference>
<keyword evidence="6 7" id="KW-0998">Cell outer membrane</keyword>
<dbReference type="Gene3D" id="2.60.40.1120">
    <property type="entry name" value="Carboxypeptidase-like, regulatory domain"/>
    <property type="match status" value="1"/>
</dbReference>
<dbReference type="InterPro" id="IPR039426">
    <property type="entry name" value="TonB-dep_rcpt-like"/>
</dbReference>
<comment type="caution">
    <text evidence="9">The sequence shown here is derived from an EMBL/GenBank/DDBJ whole genome shotgun (WGS) entry which is preliminary data.</text>
</comment>
<evidence type="ECO:0000256" key="3">
    <source>
        <dbReference type="ARBA" id="ARBA00022452"/>
    </source>
</evidence>
<keyword evidence="4 7" id="KW-0812">Transmembrane</keyword>
<accession>A0A5C7AFG5</accession>